<reference evidence="2 3" key="1">
    <citation type="submission" date="2016-11" db="EMBL/GenBank/DDBJ databases">
        <authorList>
            <person name="Jaros S."/>
            <person name="Januszkiewicz K."/>
            <person name="Wedrychowicz H."/>
        </authorList>
    </citation>
    <scope>NUCLEOTIDE SEQUENCE [LARGE SCALE GENOMIC DNA]</scope>
    <source>
        <strain evidence="2 3">DSM 44523</strain>
    </source>
</reference>
<dbReference type="SUPFAM" id="SSF53474">
    <property type="entry name" value="alpha/beta-Hydrolases"/>
    <property type="match status" value="1"/>
</dbReference>
<feature type="domain" description="AB hydrolase-1" evidence="1">
    <location>
        <begin position="3"/>
        <end position="220"/>
    </location>
</feature>
<gene>
    <name evidence="2" type="ORF">SAMN05444320_103687</name>
</gene>
<evidence type="ECO:0000313" key="2">
    <source>
        <dbReference type="EMBL" id="SHF44808.1"/>
    </source>
</evidence>
<evidence type="ECO:0000313" key="3">
    <source>
        <dbReference type="Proteomes" id="UP000184501"/>
    </source>
</evidence>
<keyword evidence="2" id="KW-0378">Hydrolase</keyword>
<organism evidence="2 3">
    <name type="scientific">Streptoalloteichus hindustanus</name>
    <dbReference type="NCBI Taxonomy" id="2017"/>
    <lineage>
        <taxon>Bacteria</taxon>
        <taxon>Bacillati</taxon>
        <taxon>Actinomycetota</taxon>
        <taxon>Actinomycetes</taxon>
        <taxon>Pseudonocardiales</taxon>
        <taxon>Pseudonocardiaceae</taxon>
        <taxon>Streptoalloteichus</taxon>
    </lineage>
</organism>
<dbReference type="InterPro" id="IPR000073">
    <property type="entry name" value="AB_hydrolase_1"/>
</dbReference>
<dbReference type="PANTHER" id="PTHR37017:SF11">
    <property type="entry name" value="ESTERASE_LIPASE_THIOESTERASE DOMAIN-CONTAINING PROTEIN"/>
    <property type="match status" value="1"/>
</dbReference>
<dbReference type="RefSeq" id="WP_073482335.1">
    <property type="nucleotide sequence ID" value="NZ_FQVN01000003.1"/>
</dbReference>
<dbReference type="Pfam" id="PF12697">
    <property type="entry name" value="Abhydrolase_6"/>
    <property type="match status" value="1"/>
</dbReference>
<dbReference type="Gene3D" id="3.40.50.1820">
    <property type="entry name" value="alpha/beta hydrolase"/>
    <property type="match status" value="1"/>
</dbReference>
<accession>A0A1M5BQH4</accession>
<dbReference type="STRING" id="2017.SAMN05444320_103687"/>
<dbReference type="OrthoDB" id="2972445at2"/>
<evidence type="ECO:0000259" key="1">
    <source>
        <dbReference type="Pfam" id="PF12697"/>
    </source>
</evidence>
<keyword evidence="3" id="KW-1185">Reference proteome</keyword>
<sequence>MDFVLVHGTTQAPSGWDRLVEALARRGHRAHCLDLAGVPPAAPATAYAEHALRWWADRAPTPVVVAHSGGGALLPALAQALHASHQVWLAAYVPDFDGGACLVEDVGVEPEAVVNPEWVGQDPFADPVIAAHFLFHDCDLATLRWALGTLRPFPAEAVHRHRPSADPRAVPSTYLLPVDDRVLRPDWMRRAAHERLGAACVELLGGHCPHVARPESVADVLVGVGRRTDRTP</sequence>
<name>A0A1M5BQH4_STRHI</name>
<dbReference type="AlphaFoldDB" id="A0A1M5BQH4"/>
<dbReference type="GO" id="GO:0016787">
    <property type="term" value="F:hydrolase activity"/>
    <property type="evidence" value="ECO:0007669"/>
    <property type="project" value="UniProtKB-KW"/>
</dbReference>
<proteinExistence type="predicted"/>
<dbReference type="PANTHER" id="PTHR37017">
    <property type="entry name" value="AB HYDROLASE-1 DOMAIN-CONTAINING PROTEIN-RELATED"/>
    <property type="match status" value="1"/>
</dbReference>
<dbReference type="EMBL" id="FQVN01000003">
    <property type="protein sequence ID" value="SHF44808.1"/>
    <property type="molecule type" value="Genomic_DNA"/>
</dbReference>
<dbReference type="InterPro" id="IPR052897">
    <property type="entry name" value="Sec-Metab_Biosynth_Hydrolase"/>
</dbReference>
<dbReference type="Proteomes" id="UP000184501">
    <property type="component" value="Unassembled WGS sequence"/>
</dbReference>
<protein>
    <submittedName>
        <fullName evidence="2">Alpha/beta hydrolase family protein</fullName>
    </submittedName>
</protein>
<dbReference type="InterPro" id="IPR029058">
    <property type="entry name" value="AB_hydrolase_fold"/>
</dbReference>